<dbReference type="EMBL" id="CAJOBA010059973">
    <property type="protein sequence ID" value="CAF4319928.1"/>
    <property type="molecule type" value="Genomic_DNA"/>
</dbReference>
<accession>A0A8S2U1F4</accession>
<feature type="coiled-coil region" evidence="1">
    <location>
        <begin position="29"/>
        <end position="56"/>
    </location>
</feature>
<dbReference type="Proteomes" id="UP000682733">
    <property type="component" value="Unassembled WGS sequence"/>
</dbReference>
<evidence type="ECO:0000313" key="3">
    <source>
        <dbReference type="EMBL" id="CAF4319928.1"/>
    </source>
</evidence>
<proteinExistence type="predicted"/>
<evidence type="ECO:0000313" key="2">
    <source>
        <dbReference type="EMBL" id="CAF1532635.1"/>
    </source>
</evidence>
<dbReference type="EMBL" id="CAJNOK010037716">
    <property type="protein sequence ID" value="CAF1532635.1"/>
    <property type="molecule type" value="Genomic_DNA"/>
</dbReference>
<protein>
    <submittedName>
        <fullName evidence="3">Uncharacterized protein</fullName>
    </submittedName>
</protein>
<evidence type="ECO:0000256" key="1">
    <source>
        <dbReference type="SAM" id="Coils"/>
    </source>
</evidence>
<organism evidence="3 4">
    <name type="scientific">Didymodactylos carnosus</name>
    <dbReference type="NCBI Taxonomy" id="1234261"/>
    <lineage>
        <taxon>Eukaryota</taxon>
        <taxon>Metazoa</taxon>
        <taxon>Spiralia</taxon>
        <taxon>Gnathifera</taxon>
        <taxon>Rotifera</taxon>
        <taxon>Eurotatoria</taxon>
        <taxon>Bdelloidea</taxon>
        <taxon>Philodinida</taxon>
        <taxon>Philodinidae</taxon>
        <taxon>Didymodactylos</taxon>
    </lineage>
</organism>
<dbReference type="AlphaFoldDB" id="A0A8S2U1F4"/>
<dbReference type="Proteomes" id="UP000677228">
    <property type="component" value="Unassembled WGS sequence"/>
</dbReference>
<comment type="caution">
    <text evidence="3">The sequence shown here is derived from an EMBL/GenBank/DDBJ whole genome shotgun (WGS) entry which is preliminary data.</text>
</comment>
<feature type="non-terminal residue" evidence="3">
    <location>
        <position position="166"/>
    </location>
</feature>
<keyword evidence="1" id="KW-0175">Coiled coil</keyword>
<gene>
    <name evidence="2" type="ORF">OVA965_LOCUS38334</name>
    <name evidence="3" type="ORF">TMI583_LOCUS39515</name>
</gene>
<evidence type="ECO:0000313" key="4">
    <source>
        <dbReference type="Proteomes" id="UP000682733"/>
    </source>
</evidence>
<sequence length="166" mass="19434">MLNPGQREAIQMLAIACKLMDDIYIRQMWSKNEEIMKKLEENKEKSEQDNLLYQLSRMYRCPWDPLENNEPLIPYVPSSPHGANFYPEDMTKEEFKQSISTLSKEDKLKAEGVRYLIRRNTNTKQLQLIPYSEAYQDLLSPIANLLEKAAETIGDESLKKFLMLRA</sequence>
<reference evidence="3" key="1">
    <citation type="submission" date="2021-02" db="EMBL/GenBank/DDBJ databases">
        <authorList>
            <person name="Nowell W R."/>
        </authorList>
    </citation>
    <scope>NUCLEOTIDE SEQUENCE</scope>
</reference>
<name>A0A8S2U1F4_9BILA</name>